<gene>
    <name evidence="2" type="ORF">DXG03_003266</name>
</gene>
<protein>
    <submittedName>
        <fullName evidence="2">Uncharacterized protein</fullName>
    </submittedName>
</protein>
<dbReference type="Proteomes" id="UP000775547">
    <property type="component" value="Unassembled WGS sequence"/>
</dbReference>
<dbReference type="AlphaFoldDB" id="A0A9P7KG54"/>
<feature type="compositionally biased region" description="Basic and acidic residues" evidence="1">
    <location>
        <begin position="80"/>
        <end position="90"/>
    </location>
</feature>
<organism evidence="2 3">
    <name type="scientific">Asterophora parasitica</name>
    <dbReference type="NCBI Taxonomy" id="117018"/>
    <lineage>
        <taxon>Eukaryota</taxon>
        <taxon>Fungi</taxon>
        <taxon>Dikarya</taxon>
        <taxon>Basidiomycota</taxon>
        <taxon>Agaricomycotina</taxon>
        <taxon>Agaricomycetes</taxon>
        <taxon>Agaricomycetidae</taxon>
        <taxon>Agaricales</taxon>
        <taxon>Tricholomatineae</taxon>
        <taxon>Lyophyllaceae</taxon>
        <taxon>Asterophora</taxon>
    </lineage>
</organism>
<evidence type="ECO:0000313" key="2">
    <source>
        <dbReference type="EMBL" id="KAG5646501.1"/>
    </source>
</evidence>
<accession>A0A9P7KG54</accession>
<sequence length="99" mass="10451">MFTLTVAMMSRITLNLKKSAGKASTNEGIIYPSIVTNNRITFAKSLNARAEIASAVPMTPLSPASAKAVDVSANSFAISDHSKGGSDKDGPYSMPSTWR</sequence>
<feature type="region of interest" description="Disordered" evidence="1">
    <location>
        <begin position="78"/>
        <end position="99"/>
    </location>
</feature>
<dbReference type="OrthoDB" id="3354157at2759"/>
<comment type="caution">
    <text evidence="2">The sequence shown here is derived from an EMBL/GenBank/DDBJ whole genome shotgun (WGS) entry which is preliminary data.</text>
</comment>
<reference evidence="2" key="2">
    <citation type="submission" date="2021-10" db="EMBL/GenBank/DDBJ databases">
        <title>Phylogenomics reveals ancestral predisposition of the termite-cultivated fungus Termitomyces towards a domesticated lifestyle.</title>
        <authorList>
            <person name="Auxier B."/>
            <person name="Grum-Grzhimaylo A."/>
            <person name="Cardenas M.E."/>
            <person name="Lodge J.D."/>
            <person name="Laessoe T."/>
            <person name="Pedersen O."/>
            <person name="Smith M.E."/>
            <person name="Kuyper T.W."/>
            <person name="Franco-Molano E.A."/>
            <person name="Baroni T.J."/>
            <person name="Aanen D.K."/>
        </authorList>
    </citation>
    <scope>NUCLEOTIDE SEQUENCE</scope>
    <source>
        <strain evidence="2">AP01</strain>
        <tissue evidence="2">Mycelium</tissue>
    </source>
</reference>
<keyword evidence="3" id="KW-1185">Reference proteome</keyword>
<dbReference type="EMBL" id="JABCKV010000020">
    <property type="protein sequence ID" value="KAG5646501.1"/>
    <property type="molecule type" value="Genomic_DNA"/>
</dbReference>
<evidence type="ECO:0000313" key="3">
    <source>
        <dbReference type="Proteomes" id="UP000775547"/>
    </source>
</evidence>
<proteinExistence type="predicted"/>
<evidence type="ECO:0000256" key="1">
    <source>
        <dbReference type="SAM" id="MobiDB-lite"/>
    </source>
</evidence>
<name>A0A9P7KG54_9AGAR</name>
<reference evidence="2" key="1">
    <citation type="submission" date="2020-07" db="EMBL/GenBank/DDBJ databases">
        <authorList>
            <person name="Nieuwenhuis M."/>
            <person name="Van De Peppel L.J.J."/>
        </authorList>
    </citation>
    <scope>NUCLEOTIDE SEQUENCE</scope>
    <source>
        <strain evidence="2">AP01</strain>
        <tissue evidence="2">Mycelium</tissue>
    </source>
</reference>